<feature type="region of interest" description="Disordered" evidence="1">
    <location>
        <begin position="1"/>
        <end position="66"/>
    </location>
</feature>
<comment type="caution">
    <text evidence="2">The sequence shown here is derived from an EMBL/GenBank/DDBJ whole genome shotgun (WGS) entry which is preliminary data.</text>
</comment>
<dbReference type="AlphaFoldDB" id="A0A4S2KKN4"/>
<feature type="compositionally biased region" description="Basic and acidic residues" evidence="1">
    <location>
        <begin position="10"/>
        <end position="22"/>
    </location>
</feature>
<protein>
    <submittedName>
        <fullName evidence="2">Uncharacterized protein</fullName>
    </submittedName>
</protein>
<sequence length="66" mass="7226">MGLMGVKPFRPTEGKHAEETQLRPKGRLSAFNDKKARQPHPAEVLTRQGTLNARSPIESVSSAVES</sequence>
<name>A0A4S2KKN4_9HYME</name>
<evidence type="ECO:0000313" key="3">
    <source>
        <dbReference type="Proteomes" id="UP000310200"/>
    </source>
</evidence>
<organism evidence="2 3">
    <name type="scientific">Temnothorax longispinosus</name>
    <dbReference type="NCBI Taxonomy" id="300112"/>
    <lineage>
        <taxon>Eukaryota</taxon>
        <taxon>Metazoa</taxon>
        <taxon>Ecdysozoa</taxon>
        <taxon>Arthropoda</taxon>
        <taxon>Hexapoda</taxon>
        <taxon>Insecta</taxon>
        <taxon>Pterygota</taxon>
        <taxon>Neoptera</taxon>
        <taxon>Endopterygota</taxon>
        <taxon>Hymenoptera</taxon>
        <taxon>Apocrita</taxon>
        <taxon>Aculeata</taxon>
        <taxon>Formicoidea</taxon>
        <taxon>Formicidae</taxon>
        <taxon>Myrmicinae</taxon>
        <taxon>Temnothorax</taxon>
    </lineage>
</organism>
<gene>
    <name evidence="2" type="ORF">DBV15_03630</name>
</gene>
<evidence type="ECO:0000313" key="2">
    <source>
        <dbReference type="EMBL" id="TGZ50152.1"/>
    </source>
</evidence>
<dbReference type="Proteomes" id="UP000310200">
    <property type="component" value="Unassembled WGS sequence"/>
</dbReference>
<reference evidence="2 3" key="1">
    <citation type="journal article" date="2019" name="Philos. Trans. R. Soc. Lond., B, Biol. Sci.">
        <title>Ant behaviour and brain gene expression of defending hosts depend on the ecological success of the intruding social parasite.</title>
        <authorList>
            <person name="Kaur R."/>
            <person name="Stoldt M."/>
            <person name="Jongepier E."/>
            <person name="Feldmeyer B."/>
            <person name="Menzel F."/>
            <person name="Bornberg-Bauer E."/>
            <person name="Foitzik S."/>
        </authorList>
    </citation>
    <scope>NUCLEOTIDE SEQUENCE [LARGE SCALE GENOMIC DNA]</scope>
    <source>
        <tissue evidence="2">Whole body</tissue>
    </source>
</reference>
<dbReference type="EMBL" id="QBLH01002019">
    <property type="protein sequence ID" value="TGZ50152.1"/>
    <property type="molecule type" value="Genomic_DNA"/>
</dbReference>
<proteinExistence type="predicted"/>
<evidence type="ECO:0000256" key="1">
    <source>
        <dbReference type="SAM" id="MobiDB-lite"/>
    </source>
</evidence>
<keyword evidence="3" id="KW-1185">Reference proteome</keyword>
<accession>A0A4S2KKN4</accession>
<feature type="compositionally biased region" description="Polar residues" evidence="1">
    <location>
        <begin position="47"/>
        <end position="66"/>
    </location>
</feature>